<accession>A0A067MN15</accession>
<dbReference type="EMBL" id="KL198029">
    <property type="protein sequence ID" value="KDQ16115.1"/>
    <property type="molecule type" value="Genomic_DNA"/>
</dbReference>
<dbReference type="AlphaFoldDB" id="A0A067MN15"/>
<dbReference type="HOGENOM" id="CLU_2483067_0_0_1"/>
<proteinExistence type="predicted"/>
<dbReference type="InParanoid" id="A0A067MN15"/>
<organism evidence="1 2">
    <name type="scientific">Botryobasidium botryosum (strain FD-172 SS1)</name>
    <dbReference type="NCBI Taxonomy" id="930990"/>
    <lineage>
        <taxon>Eukaryota</taxon>
        <taxon>Fungi</taxon>
        <taxon>Dikarya</taxon>
        <taxon>Basidiomycota</taxon>
        <taxon>Agaricomycotina</taxon>
        <taxon>Agaricomycetes</taxon>
        <taxon>Cantharellales</taxon>
        <taxon>Botryobasidiaceae</taxon>
        <taxon>Botryobasidium</taxon>
    </lineage>
</organism>
<gene>
    <name evidence="1" type="ORF">BOTBODRAFT_268236</name>
</gene>
<keyword evidence="2" id="KW-1185">Reference proteome</keyword>
<evidence type="ECO:0000313" key="1">
    <source>
        <dbReference type="EMBL" id="KDQ16115.1"/>
    </source>
</evidence>
<name>A0A067MN15_BOTB1</name>
<dbReference type="Proteomes" id="UP000027195">
    <property type="component" value="Unassembled WGS sequence"/>
</dbReference>
<reference evidence="2" key="1">
    <citation type="journal article" date="2014" name="Proc. Natl. Acad. Sci. U.S.A.">
        <title>Extensive sampling of basidiomycete genomes demonstrates inadequacy of the white-rot/brown-rot paradigm for wood decay fungi.</title>
        <authorList>
            <person name="Riley R."/>
            <person name="Salamov A.A."/>
            <person name="Brown D.W."/>
            <person name="Nagy L.G."/>
            <person name="Floudas D."/>
            <person name="Held B.W."/>
            <person name="Levasseur A."/>
            <person name="Lombard V."/>
            <person name="Morin E."/>
            <person name="Otillar R."/>
            <person name="Lindquist E.A."/>
            <person name="Sun H."/>
            <person name="LaButti K.M."/>
            <person name="Schmutz J."/>
            <person name="Jabbour D."/>
            <person name="Luo H."/>
            <person name="Baker S.E."/>
            <person name="Pisabarro A.G."/>
            <person name="Walton J.D."/>
            <person name="Blanchette R.A."/>
            <person name="Henrissat B."/>
            <person name="Martin F."/>
            <person name="Cullen D."/>
            <person name="Hibbett D.S."/>
            <person name="Grigoriev I.V."/>
        </authorList>
    </citation>
    <scope>NUCLEOTIDE SEQUENCE [LARGE SCALE GENOMIC DNA]</scope>
    <source>
        <strain evidence="2">FD-172 SS1</strain>
    </source>
</reference>
<sequence>MFIARLGELLRGAYRTLGQRGLVDMNILMLVLYPLSRALACSEPWNIQLPIIQPLRISRSPPEFQLPRCRVKKYSSKALYRMPTQPI</sequence>
<protein>
    <submittedName>
        <fullName evidence="1">Uncharacterized protein</fullName>
    </submittedName>
</protein>
<evidence type="ECO:0000313" key="2">
    <source>
        <dbReference type="Proteomes" id="UP000027195"/>
    </source>
</evidence>